<proteinExistence type="inferred from homology"/>
<dbReference type="NCBIfam" id="TIGR02606">
    <property type="entry name" value="antidote_CC2985"/>
    <property type="match status" value="1"/>
</dbReference>
<comment type="caution">
    <text evidence="6">The sequence shown here is derived from an EMBL/GenBank/DDBJ whole genome shotgun (WGS) entry which is preliminary data.</text>
</comment>
<sequence>MAKNTSITLGEHFDGFITSQIQSGRYGSASEVIRSALRLLENQETKLQSLRQLLIEGEQSGDADYDLDSFINELDSENIR</sequence>
<evidence type="ECO:0000256" key="5">
    <source>
        <dbReference type="SAM" id="Coils"/>
    </source>
</evidence>
<dbReference type="Pfam" id="PF03693">
    <property type="entry name" value="ParD_antitoxin"/>
    <property type="match status" value="1"/>
</dbReference>
<evidence type="ECO:0000256" key="1">
    <source>
        <dbReference type="ARBA" id="ARBA00008580"/>
    </source>
</evidence>
<evidence type="ECO:0000313" key="7">
    <source>
        <dbReference type="Proteomes" id="UP000075349"/>
    </source>
</evidence>
<dbReference type="EMBL" id="LOMK01000001">
    <property type="protein sequence ID" value="KYN24664.1"/>
    <property type="molecule type" value="Genomic_DNA"/>
</dbReference>
<organism evidence="6 7">
    <name type="scientific">Vibrio cidicii</name>
    <dbReference type="NCBI Taxonomy" id="1763883"/>
    <lineage>
        <taxon>Bacteria</taxon>
        <taxon>Pseudomonadati</taxon>
        <taxon>Pseudomonadota</taxon>
        <taxon>Gammaproteobacteria</taxon>
        <taxon>Vibrionales</taxon>
        <taxon>Vibrionaceae</taxon>
        <taxon>Vibrio</taxon>
    </lineage>
</organism>
<dbReference type="AlphaFoldDB" id="A0A151JFU4"/>
<dbReference type="SMR" id="A0A151JFU4"/>
<dbReference type="RefSeq" id="WP_001107719.1">
    <property type="nucleotide sequence ID" value="NZ_CP195598.1"/>
</dbReference>
<keyword evidence="3" id="KW-1277">Toxin-antitoxin system</keyword>
<evidence type="ECO:0000313" key="6">
    <source>
        <dbReference type="EMBL" id="KYN24664.1"/>
    </source>
</evidence>
<reference evidence="7" key="1">
    <citation type="submission" date="2015-12" db="EMBL/GenBank/DDBJ databases">
        <authorList>
            <person name="Tarr C.L."/>
            <person name="Gladney L.M."/>
        </authorList>
    </citation>
    <scope>NUCLEOTIDE SEQUENCE [LARGE SCALE GENOMIC DNA]</scope>
    <source>
        <strain evidence="7">2756-81</strain>
    </source>
</reference>
<protein>
    <recommendedName>
        <fullName evidence="2">Antitoxin ParD</fullName>
    </recommendedName>
</protein>
<gene>
    <name evidence="6" type="ORF">AUQ44_01880</name>
</gene>
<feature type="coiled-coil region" evidence="5">
    <location>
        <begin position="33"/>
        <end position="60"/>
    </location>
</feature>
<evidence type="ECO:0000256" key="4">
    <source>
        <dbReference type="ARBA" id="ARBA00037106"/>
    </source>
</evidence>
<dbReference type="CDD" id="cd22231">
    <property type="entry name" value="RHH_NikR_HicB-like"/>
    <property type="match status" value="1"/>
</dbReference>
<name>A0A151JFU4_9VIBR</name>
<dbReference type="InterPro" id="IPR038296">
    <property type="entry name" value="ParD_sf"/>
</dbReference>
<keyword evidence="5" id="KW-0175">Coiled coil</keyword>
<dbReference type="InterPro" id="IPR022789">
    <property type="entry name" value="ParD"/>
</dbReference>
<evidence type="ECO:0000256" key="3">
    <source>
        <dbReference type="ARBA" id="ARBA00022649"/>
    </source>
</evidence>
<dbReference type="SUPFAM" id="SSF47598">
    <property type="entry name" value="Ribbon-helix-helix"/>
    <property type="match status" value="1"/>
</dbReference>
<evidence type="ECO:0000256" key="2">
    <source>
        <dbReference type="ARBA" id="ARBA00017940"/>
    </source>
</evidence>
<comment type="similarity">
    <text evidence="1">Belongs to the ParD antitoxin family.</text>
</comment>
<dbReference type="GO" id="GO:0006355">
    <property type="term" value="P:regulation of DNA-templated transcription"/>
    <property type="evidence" value="ECO:0007669"/>
    <property type="project" value="InterPro"/>
</dbReference>
<dbReference type="Proteomes" id="UP000075349">
    <property type="component" value="Unassembled WGS sequence"/>
</dbReference>
<dbReference type="InterPro" id="IPR010985">
    <property type="entry name" value="Ribbon_hlx_hlx"/>
</dbReference>
<dbReference type="Gene3D" id="6.10.10.120">
    <property type="entry name" value="Antitoxin ParD1-like"/>
    <property type="match status" value="1"/>
</dbReference>
<dbReference type="PANTHER" id="PTHR36582">
    <property type="entry name" value="ANTITOXIN PARD"/>
    <property type="match status" value="1"/>
</dbReference>
<comment type="function">
    <text evidence="4">Antitoxin component of a type II toxin-antitoxin (TA) system. Neutralizes the effect of toxin ParE.</text>
</comment>
<dbReference type="PANTHER" id="PTHR36582:SF2">
    <property type="entry name" value="ANTITOXIN PARD"/>
    <property type="match status" value="1"/>
</dbReference>
<accession>A0A151JFU4</accession>